<dbReference type="AlphaFoldDB" id="A0AAW0PBZ7"/>
<proteinExistence type="predicted"/>
<protein>
    <submittedName>
        <fullName evidence="1">Uncharacterized protein</fullName>
    </submittedName>
</protein>
<dbReference type="EMBL" id="JBBPFD010000007">
    <property type="protein sequence ID" value="KAK7918766.1"/>
    <property type="molecule type" value="Genomic_DNA"/>
</dbReference>
<reference evidence="2" key="1">
    <citation type="submission" date="2024-04" db="EMBL/GenBank/DDBJ databases">
        <title>Salinicola lusitanus LLJ914,a marine bacterium isolated from the Okinawa Trough.</title>
        <authorList>
            <person name="Li J."/>
        </authorList>
    </citation>
    <scope>NUCLEOTIDE SEQUENCE [LARGE SCALE GENOMIC DNA]</scope>
</reference>
<sequence length="220" mass="24735">MDKTKRIKYTLSYTASYCTSQKGGLTPVLLLSAGPTTVRLARDVHFPSYATPVDQIETGDNGGNNDDAYFSDFIQLQARVFSDWYVTSRRRGQDGSPGPSPVLSPSNEMSGFEEVLIWILREHMACVQVHMRQIQSDFLSLMETPRQSMRLSVNAVIRAFLNNYKIQTEFLEQQVRDIETLESERREDLDGSDVASAYNDHADTVAETQVGMILLPVTLS</sequence>
<comment type="caution">
    <text evidence="1">The sequence shown here is derived from an EMBL/GenBank/DDBJ whole genome shotgun (WGS) entry which is preliminary data.</text>
</comment>
<keyword evidence="2" id="KW-1185">Reference proteome</keyword>
<evidence type="ECO:0000313" key="2">
    <source>
        <dbReference type="Proteomes" id="UP001460270"/>
    </source>
</evidence>
<organism evidence="1 2">
    <name type="scientific">Mugilogobius chulae</name>
    <name type="common">yellowstripe goby</name>
    <dbReference type="NCBI Taxonomy" id="88201"/>
    <lineage>
        <taxon>Eukaryota</taxon>
        <taxon>Metazoa</taxon>
        <taxon>Chordata</taxon>
        <taxon>Craniata</taxon>
        <taxon>Vertebrata</taxon>
        <taxon>Euteleostomi</taxon>
        <taxon>Actinopterygii</taxon>
        <taxon>Neopterygii</taxon>
        <taxon>Teleostei</taxon>
        <taxon>Neoteleostei</taxon>
        <taxon>Acanthomorphata</taxon>
        <taxon>Gobiaria</taxon>
        <taxon>Gobiiformes</taxon>
        <taxon>Gobioidei</taxon>
        <taxon>Gobiidae</taxon>
        <taxon>Gobionellinae</taxon>
        <taxon>Mugilogobius</taxon>
    </lineage>
</organism>
<dbReference type="Proteomes" id="UP001460270">
    <property type="component" value="Unassembled WGS sequence"/>
</dbReference>
<name>A0AAW0PBZ7_9GOBI</name>
<accession>A0AAW0PBZ7</accession>
<gene>
    <name evidence="1" type="ORF">WMY93_010050</name>
</gene>
<evidence type="ECO:0000313" key="1">
    <source>
        <dbReference type="EMBL" id="KAK7918766.1"/>
    </source>
</evidence>